<dbReference type="CDD" id="cd05825">
    <property type="entry name" value="LbH_wcaF_like"/>
    <property type="match status" value="1"/>
</dbReference>
<dbReference type="Pfam" id="PF00132">
    <property type="entry name" value="Hexapep"/>
    <property type="match status" value="1"/>
</dbReference>
<dbReference type="InterPro" id="IPR011004">
    <property type="entry name" value="Trimer_LpxA-like_sf"/>
</dbReference>
<evidence type="ECO:0000313" key="4">
    <source>
        <dbReference type="Proteomes" id="UP000321717"/>
    </source>
</evidence>
<dbReference type="Gene3D" id="2.160.10.10">
    <property type="entry name" value="Hexapeptide repeat proteins"/>
    <property type="match status" value="1"/>
</dbReference>
<keyword evidence="2 3" id="KW-0808">Transferase</keyword>
<dbReference type="Proteomes" id="UP000321717">
    <property type="component" value="Unassembled WGS sequence"/>
</dbReference>
<organism evidence="3 4">
    <name type="scientific">Ciceribacter naphthalenivorans</name>
    <dbReference type="NCBI Taxonomy" id="1118451"/>
    <lineage>
        <taxon>Bacteria</taxon>
        <taxon>Pseudomonadati</taxon>
        <taxon>Pseudomonadota</taxon>
        <taxon>Alphaproteobacteria</taxon>
        <taxon>Hyphomicrobiales</taxon>
        <taxon>Rhizobiaceae</taxon>
        <taxon>Ciceribacter</taxon>
    </lineage>
</organism>
<comment type="caution">
    <text evidence="3">The sequence shown here is derived from an EMBL/GenBank/DDBJ whole genome shotgun (WGS) entry which is preliminary data.</text>
</comment>
<dbReference type="EMBL" id="BJZP01000009">
    <property type="protein sequence ID" value="GEO85249.1"/>
    <property type="molecule type" value="Genomic_DNA"/>
</dbReference>
<dbReference type="SUPFAM" id="SSF51161">
    <property type="entry name" value="Trimeric LpxA-like enzymes"/>
    <property type="match status" value="1"/>
</dbReference>
<dbReference type="InterPro" id="IPR051159">
    <property type="entry name" value="Hexapeptide_acetyltransf"/>
</dbReference>
<dbReference type="OrthoDB" id="9815592at2"/>
<dbReference type="InterPro" id="IPR001451">
    <property type="entry name" value="Hexapep"/>
</dbReference>
<accession>A0A512HIG9</accession>
<comment type="similarity">
    <text evidence="1">Belongs to the transferase hexapeptide repeat family.</text>
</comment>
<proteinExistence type="inferred from homology"/>
<evidence type="ECO:0000256" key="1">
    <source>
        <dbReference type="ARBA" id="ARBA00007274"/>
    </source>
</evidence>
<evidence type="ECO:0000256" key="2">
    <source>
        <dbReference type="ARBA" id="ARBA00022679"/>
    </source>
</evidence>
<protein>
    <submittedName>
        <fullName evidence="3">Acetyltransferase</fullName>
    </submittedName>
</protein>
<name>A0A512HIG9_9HYPH</name>
<dbReference type="AlphaFoldDB" id="A0A512HIG9"/>
<evidence type="ECO:0000313" key="3">
    <source>
        <dbReference type="EMBL" id="GEO85249.1"/>
    </source>
</evidence>
<keyword evidence="4" id="KW-1185">Reference proteome</keyword>
<gene>
    <name evidence="3" type="primary">bme4</name>
    <name evidence="3" type="ORF">RNA01_21810</name>
</gene>
<dbReference type="GO" id="GO:0008374">
    <property type="term" value="F:O-acyltransferase activity"/>
    <property type="evidence" value="ECO:0007669"/>
    <property type="project" value="TreeGrafter"/>
</dbReference>
<dbReference type="PANTHER" id="PTHR23416">
    <property type="entry name" value="SIALIC ACID SYNTHASE-RELATED"/>
    <property type="match status" value="1"/>
</dbReference>
<sequence length="195" mass="21790">MNADDAPIFGLRHRLTRMAWGITWMLLASWTQPFHGWRRFLLRVFGAKVGRGVYVAPSARIWYPGTLTLKDFCAIADHADIYSMGEIVIGRHAVISKRAHICTGTHDINDTRFQLTTAPIHIGDYAWIAADAFVGPGVTVGEGAVLGTHAVTVKDLAPWTVYIGNPCREIKKRKSFERHDEPVRGWRESRRPAGG</sequence>
<dbReference type="PANTHER" id="PTHR23416:SF23">
    <property type="entry name" value="ACETYLTRANSFERASE C18B11.09C-RELATED"/>
    <property type="match status" value="1"/>
</dbReference>
<dbReference type="GO" id="GO:0005829">
    <property type="term" value="C:cytosol"/>
    <property type="evidence" value="ECO:0007669"/>
    <property type="project" value="TreeGrafter"/>
</dbReference>
<reference evidence="3 4" key="1">
    <citation type="submission" date="2019-07" db="EMBL/GenBank/DDBJ databases">
        <title>Whole genome shotgun sequence of Rhizobium naphthalenivorans NBRC 107585.</title>
        <authorList>
            <person name="Hosoyama A."/>
            <person name="Uohara A."/>
            <person name="Ohji S."/>
            <person name="Ichikawa N."/>
        </authorList>
    </citation>
    <scope>NUCLEOTIDE SEQUENCE [LARGE SCALE GENOMIC DNA]</scope>
    <source>
        <strain evidence="3 4">NBRC 107585</strain>
    </source>
</reference>